<dbReference type="eggNOG" id="COG0790">
    <property type="taxonomic scope" value="Bacteria"/>
</dbReference>
<reference evidence="2" key="1">
    <citation type="submission" date="2006-10" db="EMBL/GenBank/DDBJ databases">
        <title>Complete sequence of Solibacter usitatus Ellin6076.</title>
        <authorList>
            <consortium name="US DOE Joint Genome Institute"/>
            <person name="Copeland A."/>
            <person name="Lucas S."/>
            <person name="Lapidus A."/>
            <person name="Barry K."/>
            <person name="Detter J.C."/>
            <person name="Glavina del Rio T."/>
            <person name="Hammon N."/>
            <person name="Israni S."/>
            <person name="Dalin E."/>
            <person name="Tice H."/>
            <person name="Pitluck S."/>
            <person name="Thompson L.S."/>
            <person name="Brettin T."/>
            <person name="Bruce D."/>
            <person name="Han C."/>
            <person name="Tapia R."/>
            <person name="Gilna P."/>
            <person name="Schmutz J."/>
            <person name="Larimer F."/>
            <person name="Land M."/>
            <person name="Hauser L."/>
            <person name="Kyrpides N."/>
            <person name="Mikhailova N."/>
            <person name="Janssen P.H."/>
            <person name="Kuske C.R."/>
            <person name="Richardson P."/>
        </authorList>
    </citation>
    <scope>NUCLEOTIDE SEQUENCE</scope>
    <source>
        <strain evidence="2">Ellin6076</strain>
    </source>
</reference>
<dbReference type="EMBL" id="CP000473">
    <property type="protein sequence ID" value="ABJ86756.1"/>
    <property type="molecule type" value="Genomic_DNA"/>
</dbReference>
<dbReference type="InParanoid" id="Q01UB4"/>
<dbReference type="InterPro" id="IPR011990">
    <property type="entry name" value="TPR-like_helical_dom_sf"/>
</dbReference>
<feature type="signal peptide" evidence="1">
    <location>
        <begin position="1"/>
        <end position="19"/>
    </location>
</feature>
<dbReference type="SUPFAM" id="SSF81901">
    <property type="entry name" value="HCP-like"/>
    <property type="match status" value="1"/>
</dbReference>
<dbReference type="OrthoDB" id="112232at2"/>
<keyword evidence="1" id="KW-0732">Signal</keyword>
<dbReference type="HOGENOM" id="CLU_1089483_0_0_0"/>
<protein>
    <submittedName>
        <fullName evidence="2">Sel1 domain protein repeat-containing protein</fullName>
    </submittedName>
</protein>
<evidence type="ECO:0000313" key="2">
    <source>
        <dbReference type="EMBL" id="ABJ86756.1"/>
    </source>
</evidence>
<organism evidence="2">
    <name type="scientific">Solibacter usitatus (strain Ellin6076)</name>
    <dbReference type="NCBI Taxonomy" id="234267"/>
    <lineage>
        <taxon>Bacteria</taxon>
        <taxon>Pseudomonadati</taxon>
        <taxon>Acidobacteriota</taxon>
        <taxon>Terriglobia</taxon>
        <taxon>Bryobacterales</taxon>
        <taxon>Solibacteraceae</taxon>
        <taxon>Candidatus Solibacter</taxon>
    </lineage>
</organism>
<accession>Q01UB4</accession>
<dbReference type="KEGG" id="sus:Acid_5809"/>
<proteinExistence type="predicted"/>
<dbReference type="InterPro" id="IPR006597">
    <property type="entry name" value="Sel1-like"/>
</dbReference>
<dbReference type="STRING" id="234267.Acid_5809"/>
<feature type="chain" id="PRO_5004162631" evidence="1">
    <location>
        <begin position="20"/>
        <end position="255"/>
    </location>
</feature>
<name>Q01UB4_SOLUE</name>
<dbReference type="SMART" id="SM00671">
    <property type="entry name" value="SEL1"/>
    <property type="match status" value="2"/>
</dbReference>
<dbReference type="Pfam" id="PF08238">
    <property type="entry name" value="Sel1"/>
    <property type="match status" value="2"/>
</dbReference>
<dbReference type="PANTHER" id="PTHR11102:SF160">
    <property type="entry name" value="ERAD-ASSOCIATED E3 UBIQUITIN-PROTEIN LIGASE COMPONENT HRD3"/>
    <property type="match status" value="1"/>
</dbReference>
<gene>
    <name evidence="2" type="ordered locus">Acid_5809</name>
</gene>
<dbReference type="InterPro" id="IPR050767">
    <property type="entry name" value="Sel1_AlgK"/>
</dbReference>
<dbReference type="PANTHER" id="PTHR11102">
    <property type="entry name" value="SEL-1-LIKE PROTEIN"/>
    <property type="match status" value="1"/>
</dbReference>
<dbReference type="Gene3D" id="1.25.40.10">
    <property type="entry name" value="Tetratricopeptide repeat domain"/>
    <property type="match status" value="1"/>
</dbReference>
<sequence length="255" mass="27886" precursor="true">MIVNALILAVLAVVGLTAAADQQGSEPENLGSLRRRAEGGDAKAQLDLGRAYENGAKGTQRDQAEAIRWYRKAAEQGNVEAATTLAYWYMEGRGVPRDFTEAARWYGCPAPAKSILTSCKEVHYDDLPDGLQTVLRRMKCESLPPSNYDYGVAVDLNGDGVAEYQFCCGESPHGPCPARLFGKIGSTWRDITADHLHAYGSTCGGIMVLESSHNRFNDICLPSQCSALSRGTCVPALWQFRNGRYTEVQYTPVKK</sequence>
<dbReference type="AlphaFoldDB" id="Q01UB4"/>
<evidence type="ECO:0000256" key="1">
    <source>
        <dbReference type="SAM" id="SignalP"/>
    </source>
</evidence>